<dbReference type="PANTHER" id="PTHR47835:SF3">
    <property type="entry name" value="HELICASE FOR MEIOSIS 1"/>
    <property type="match status" value="1"/>
</dbReference>
<dbReference type="PANTHER" id="PTHR47835">
    <property type="entry name" value="HFM1, ATP DEPENDENT DNA HELICASE HOMOLOG"/>
    <property type="match status" value="1"/>
</dbReference>
<proteinExistence type="inferred from homology"/>
<evidence type="ECO:0000313" key="9">
    <source>
        <dbReference type="Proteomes" id="UP000192247"/>
    </source>
</evidence>
<dbReference type="InterPro" id="IPR027417">
    <property type="entry name" value="P-loop_NTPase"/>
</dbReference>
<dbReference type="SUPFAM" id="SSF52540">
    <property type="entry name" value="P-loop containing nucleoside triphosphate hydrolases"/>
    <property type="match status" value="1"/>
</dbReference>
<keyword evidence="9" id="KW-1185">Reference proteome</keyword>
<dbReference type="PROSITE" id="PS51194">
    <property type="entry name" value="HELICASE_CTER"/>
    <property type="match status" value="1"/>
</dbReference>
<organism evidence="8 9">
    <name type="scientific">Tropilaelaps mercedesae</name>
    <dbReference type="NCBI Taxonomy" id="418985"/>
    <lineage>
        <taxon>Eukaryota</taxon>
        <taxon>Metazoa</taxon>
        <taxon>Ecdysozoa</taxon>
        <taxon>Arthropoda</taxon>
        <taxon>Chelicerata</taxon>
        <taxon>Arachnida</taxon>
        <taxon>Acari</taxon>
        <taxon>Parasitiformes</taxon>
        <taxon>Mesostigmata</taxon>
        <taxon>Gamasina</taxon>
        <taxon>Dermanyssoidea</taxon>
        <taxon>Laelapidae</taxon>
        <taxon>Tropilaelaps</taxon>
    </lineage>
</organism>
<dbReference type="Pfam" id="PF00270">
    <property type="entry name" value="DEAD"/>
    <property type="match status" value="1"/>
</dbReference>
<dbReference type="Gene3D" id="1.10.3380.10">
    <property type="entry name" value="Sec63 N-terminal domain-like domain"/>
    <property type="match status" value="1"/>
</dbReference>
<dbReference type="SMART" id="SM00973">
    <property type="entry name" value="Sec63"/>
    <property type="match status" value="1"/>
</dbReference>
<evidence type="ECO:0000256" key="1">
    <source>
        <dbReference type="ARBA" id="ARBA00010140"/>
    </source>
</evidence>
<dbReference type="OrthoDB" id="5575at2759"/>
<dbReference type="STRING" id="418985.A0A1V9XGX0"/>
<evidence type="ECO:0000256" key="5">
    <source>
        <dbReference type="SAM" id="Phobius"/>
    </source>
</evidence>
<dbReference type="GO" id="GO:0005524">
    <property type="term" value="F:ATP binding"/>
    <property type="evidence" value="ECO:0007669"/>
    <property type="project" value="UniProtKB-KW"/>
</dbReference>
<dbReference type="GO" id="GO:0043138">
    <property type="term" value="F:3'-5' DNA helicase activity"/>
    <property type="evidence" value="ECO:0007669"/>
    <property type="project" value="UniProtKB-EC"/>
</dbReference>
<evidence type="ECO:0000256" key="2">
    <source>
        <dbReference type="ARBA" id="ARBA00022741"/>
    </source>
</evidence>
<evidence type="ECO:0000256" key="3">
    <source>
        <dbReference type="ARBA" id="ARBA00022840"/>
    </source>
</evidence>
<dbReference type="GO" id="GO:0051321">
    <property type="term" value="P:meiotic cell cycle"/>
    <property type="evidence" value="ECO:0007669"/>
    <property type="project" value="UniProtKB-KW"/>
</dbReference>
<accession>A0A1V9XGX0</accession>
<comment type="caution">
    <text evidence="8">The sequence shown here is derived from an EMBL/GenBank/DDBJ whole genome shotgun (WGS) entry which is preliminary data.</text>
</comment>
<evidence type="ECO:0000259" key="6">
    <source>
        <dbReference type="PROSITE" id="PS51192"/>
    </source>
</evidence>
<reference evidence="8 9" key="1">
    <citation type="journal article" date="2017" name="Gigascience">
        <title>Draft genome of the honey bee ectoparasitic mite, Tropilaelaps mercedesae, is shaped by the parasitic life history.</title>
        <authorList>
            <person name="Dong X."/>
            <person name="Armstrong S.D."/>
            <person name="Xia D."/>
            <person name="Makepeace B.L."/>
            <person name="Darby A.C."/>
            <person name="Kadowaki T."/>
        </authorList>
    </citation>
    <scope>NUCLEOTIDE SEQUENCE [LARGE SCALE GENOMIC DNA]</scope>
    <source>
        <strain evidence="8">Wuxi-XJTLU</strain>
    </source>
</reference>
<keyword evidence="5" id="KW-1133">Transmembrane helix</keyword>
<dbReference type="SMART" id="SM00487">
    <property type="entry name" value="DEXDc"/>
    <property type="match status" value="1"/>
</dbReference>
<dbReference type="InterPro" id="IPR001650">
    <property type="entry name" value="Helicase_C-like"/>
</dbReference>
<dbReference type="InParanoid" id="A0A1V9XGX0"/>
<keyword evidence="8" id="KW-0378">Hydrolase</keyword>
<dbReference type="Pfam" id="PF00271">
    <property type="entry name" value="Helicase_C"/>
    <property type="match status" value="1"/>
</dbReference>
<feature type="compositionally biased region" description="Polar residues" evidence="4">
    <location>
        <begin position="702"/>
        <end position="711"/>
    </location>
</feature>
<dbReference type="GO" id="GO:0003676">
    <property type="term" value="F:nucleic acid binding"/>
    <property type="evidence" value="ECO:0007669"/>
    <property type="project" value="InterPro"/>
</dbReference>
<feature type="domain" description="Helicase ATP-binding" evidence="6">
    <location>
        <begin position="34"/>
        <end position="269"/>
    </location>
</feature>
<keyword evidence="3" id="KW-0067">ATP-binding</keyword>
<dbReference type="InterPro" id="IPR004179">
    <property type="entry name" value="Sec63-dom"/>
</dbReference>
<gene>
    <name evidence="8" type="ORF">BIW11_01272</name>
</gene>
<evidence type="ECO:0000256" key="4">
    <source>
        <dbReference type="SAM" id="MobiDB-lite"/>
    </source>
</evidence>
<name>A0A1V9XGX0_9ACAR</name>
<feature type="transmembrane region" description="Helical" evidence="5">
    <location>
        <begin position="240"/>
        <end position="261"/>
    </location>
</feature>
<evidence type="ECO:0000313" key="8">
    <source>
        <dbReference type="EMBL" id="OQR72612.1"/>
    </source>
</evidence>
<dbReference type="Gene3D" id="3.40.50.300">
    <property type="entry name" value="P-loop containing nucleotide triphosphate hydrolases"/>
    <property type="match status" value="2"/>
</dbReference>
<dbReference type="PROSITE" id="PS51192">
    <property type="entry name" value="HELICASE_ATP_BIND_1"/>
    <property type="match status" value="1"/>
</dbReference>
<dbReference type="EMBL" id="MNPL01011416">
    <property type="protein sequence ID" value="OQR72612.1"/>
    <property type="molecule type" value="Genomic_DNA"/>
</dbReference>
<dbReference type="CDD" id="cd18795">
    <property type="entry name" value="SF2_C_Ski2"/>
    <property type="match status" value="1"/>
</dbReference>
<keyword evidence="5" id="KW-0812">Transmembrane</keyword>
<protein>
    <submittedName>
        <fullName evidence="8">Putative ATP-dependent DNA helicase HFM1-like</fullName>
    </submittedName>
</protein>
<sequence length="762" mass="85253">MSQQKLYSTNALPDRYAQIFEHHQFNEIQSACLKILWHTKDSLVVAAPTGSGKTVLFELAVCRAWEDYRSETLAVYIAPMKCLVQQKVAEWRKKFSLLGLKVAELTGDSDEARGSVNGDISTNLICTTPEKWDVEFRRRAGPMWLNGQKIGRWLGRNVVWHGFSFGAGTRVIPVDASVRGYYCPPDRSPFHFDAQLNYKLPMLLREVLPSNRSALIGVGYHNAGLSFEDRSLIEKTFNRGLVRILVCTTTLAMGVNLPAYLVVIRGTTMMTGGTSEQYSAARIHQMIGRAGRPGLEECGKAIIMTTSNHIVEGLSHRRQAPSGLMMLYKVVILVYPGDKHFAYHSPSDMSLSSFLTKLSFQEQCQRALDSLFAMGLIDKADGRVKSTELGRIFSRFYMSFNGFESFVEELRNIPSDGLSKERLLITIVYCPDFDGVQIRSGEKVLLRRLNTTVRYPLQTRPSQWKEKEKIFLLLQSNLDGTDVADAGPRIERLSMLKVARRVSRCLLESVLCLHNQKTLSERLTISEAIRHYRTIRNVVLVAKSFECGFWHNSVLCLQQLADVGVTRGSRLMMHGLTSFRALRDAEPIIIEMVTRTLPPFGTRLKARAEIDFPRYSVRVVGNPNHLDVTLSLANHDVNAARSAAILLVGNEKTGVLFLRKVSRHELIGEKGLSLHIQVTQDWDTLNVHLMNETLAGVDVDVSVNNPNASSEKQSRAKPSSDPANLLAASSCHSSQSSISPSPPNSCRADLEMDMVDPELLVR</sequence>
<comment type="similarity">
    <text evidence="1">Belongs to the helicase family. SKI2 subfamily.</text>
</comment>
<dbReference type="Pfam" id="PF02889">
    <property type="entry name" value="Sec63"/>
    <property type="match status" value="1"/>
</dbReference>
<feature type="compositionally biased region" description="Low complexity" evidence="4">
    <location>
        <begin position="729"/>
        <end position="739"/>
    </location>
</feature>
<dbReference type="InterPro" id="IPR052247">
    <property type="entry name" value="Meiotic_Crossover_Helicase"/>
</dbReference>
<evidence type="ECO:0000259" key="7">
    <source>
        <dbReference type="PROSITE" id="PS51194"/>
    </source>
</evidence>
<dbReference type="InterPro" id="IPR014001">
    <property type="entry name" value="Helicase_ATP-bd"/>
</dbReference>
<dbReference type="SUPFAM" id="SSF158702">
    <property type="entry name" value="Sec63 N-terminal domain-like"/>
    <property type="match status" value="1"/>
</dbReference>
<dbReference type="Proteomes" id="UP000192247">
    <property type="component" value="Unassembled WGS sequence"/>
</dbReference>
<keyword evidence="2" id="KW-0547">Nucleotide-binding</keyword>
<feature type="domain" description="Helicase C-terminal" evidence="7">
    <location>
        <begin position="175"/>
        <end position="332"/>
    </location>
</feature>
<feature type="region of interest" description="Disordered" evidence="4">
    <location>
        <begin position="702"/>
        <end position="762"/>
    </location>
</feature>
<keyword evidence="8" id="KW-0347">Helicase</keyword>
<dbReference type="InterPro" id="IPR011545">
    <property type="entry name" value="DEAD/DEAH_box_helicase_dom"/>
</dbReference>
<dbReference type="SMART" id="SM00490">
    <property type="entry name" value="HELICc"/>
    <property type="match status" value="1"/>
</dbReference>
<keyword evidence="5" id="KW-0472">Membrane</keyword>
<dbReference type="AlphaFoldDB" id="A0A1V9XGX0"/>
<dbReference type="GO" id="GO:0016787">
    <property type="term" value="F:hydrolase activity"/>
    <property type="evidence" value="ECO:0007669"/>
    <property type="project" value="UniProtKB-KW"/>
</dbReference>